<evidence type="ECO:0000313" key="10">
    <source>
        <dbReference type="EMBL" id="MBB3713471.1"/>
    </source>
</evidence>
<sequence length="480" mass="50270">MSITGAFLNARSGLAAAEGWADIAATNIANANRTGYAKRSAPLTQLPGGGVAMTGFQRATDAALEQAHRKEVSRTATQEARAGALEVHVAALGEIDSTTGLSGRVSTFRTTLDALATTPSEPALQEAAVRAAEGLATTLRDASGTLARTEERVRNAVVADVTEINDQLARIVALNERIAGQQQGTERRVMFEDQLSESLDSLSQLIDLQMQTDASGRISIYTAAGAALVEDNKRHELSFDTSTGRLTVNDVDITPGVAEARGSSEGALAGRLGFLTNDLPRLELQLDEMARSLVQEFERIDTTRAAGTAGLFVDGTAPVDGNGVRAAFDPTKSEGLAGRIAVNTAVRSEAGGAAWRMRDGIGAAVQGPASDGSRVAAFVDLLSTDVSYDPAAGLGERRTIGDFAAGLVSAQKQLHNDALAKSETLAAGRDSIQTSRQSVQGVNVDDELQQLMLIEQSYAANATVMKTLGEMMDTLLAAVR</sequence>
<dbReference type="NCBIfam" id="TIGR02492">
    <property type="entry name" value="flgK_ends"/>
    <property type="match status" value="1"/>
</dbReference>
<dbReference type="Proteomes" id="UP000576152">
    <property type="component" value="Unassembled WGS sequence"/>
</dbReference>
<dbReference type="PANTHER" id="PTHR30033">
    <property type="entry name" value="FLAGELLAR HOOK-ASSOCIATED PROTEIN 1"/>
    <property type="match status" value="1"/>
</dbReference>
<evidence type="ECO:0000256" key="4">
    <source>
        <dbReference type="ARBA" id="ARBA00016244"/>
    </source>
</evidence>
<evidence type="ECO:0000259" key="8">
    <source>
        <dbReference type="Pfam" id="PF06429"/>
    </source>
</evidence>
<gene>
    <name evidence="7" type="primary">flgK</name>
    <name evidence="10" type="ORF">FHS00_003075</name>
</gene>
<evidence type="ECO:0000259" key="9">
    <source>
        <dbReference type="Pfam" id="PF22638"/>
    </source>
</evidence>
<dbReference type="InterPro" id="IPR010930">
    <property type="entry name" value="Flg_bb/hook_C_dom"/>
</dbReference>
<dbReference type="Pfam" id="PF06429">
    <property type="entry name" value="Flg_bbr_C"/>
    <property type="match status" value="1"/>
</dbReference>
<proteinExistence type="inferred from homology"/>
<keyword evidence="5 7" id="KW-0964">Secreted</keyword>
<name>A0ABR6HSM9_9RHOB</name>
<evidence type="ECO:0000256" key="5">
    <source>
        <dbReference type="ARBA" id="ARBA00022525"/>
    </source>
</evidence>
<protein>
    <recommendedName>
        <fullName evidence="4 7">Flagellar hook-associated protein 1</fullName>
        <shortName evidence="7">HAP1</shortName>
    </recommendedName>
</protein>
<comment type="subcellular location">
    <subcellularLocation>
        <location evidence="1 7">Bacterial flagellum</location>
    </subcellularLocation>
    <subcellularLocation>
        <location evidence="2 7">Secreted</location>
    </subcellularLocation>
</comment>
<comment type="similarity">
    <text evidence="3 7">Belongs to the flagella basal body rod proteins family.</text>
</comment>
<dbReference type="RefSeq" id="WP_183474951.1">
    <property type="nucleotide sequence ID" value="NZ_JACIBX010000015.1"/>
</dbReference>
<dbReference type="PANTHER" id="PTHR30033:SF2">
    <property type="entry name" value="FLAGELLAR HOOK PROTEIN"/>
    <property type="match status" value="1"/>
</dbReference>
<keyword evidence="10" id="KW-0969">Cilium</keyword>
<organism evidence="10 11">
    <name type="scientific">Limimaricola variabilis</name>
    <dbReference type="NCBI Taxonomy" id="1492771"/>
    <lineage>
        <taxon>Bacteria</taxon>
        <taxon>Pseudomonadati</taxon>
        <taxon>Pseudomonadota</taxon>
        <taxon>Alphaproteobacteria</taxon>
        <taxon>Rhodobacterales</taxon>
        <taxon>Paracoccaceae</taxon>
        <taxon>Limimaricola</taxon>
    </lineage>
</organism>
<evidence type="ECO:0000256" key="2">
    <source>
        <dbReference type="ARBA" id="ARBA00004613"/>
    </source>
</evidence>
<accession>A0ABR6HSM9</accession>
<keyword evidence="10" id="KW-0966">Cell projection</keyword>
<evidence type="ECO:0000313" key="11">
    <source>
        <dbReference type="Proteomes" id="UP000576152"/>
    </source>
</evidence>
<dbReference type="EMBL" id="JACIBX010000015">
    <property type="protein sequence ID" value="MBB3713471.1"/>
    <property type="molecule type" value="Genomic_DNA"/>
</dbReference>
<keyword evidence="10" id="KW-0282">Flagellum</keyword>
<evidence type="ECO:0000256" key="6">
    <source>
        <dbReference type="ARBA" id="ARBA00023143"/>
    </source>
</evidence>
<dbReference type="InterPro" id="IPR053927">
    <property type="entry name" value="FlgK_helical"/>
</dbReference>
<comment type="caution">
    <text evidence="10">The sequence shown here is derived from an EMBL/GenBank/DDBJ whole genome shotgun (WGS) entry which is preliminary data.</text>
</comment>
<dbReference type="SUPFAM" id="SSF64518">
    <property type="entry name" value="Phase 1 flagellin"/>
    <property type="match status" value="1"/>
</dbReference>
<dbReference type="PRINTS" id="PR01005">
    <property type="entry name" value="FLGHOOKAP1"/>
</dbReference>
<feature type="domain" description="Flagellar hook-associated protein FlgK helical" evidence="9">
    <location>
        <begin position="96"/>
        <end position="301"/>
    </location>
</feature>
<reference evidence="10 11" key="1">
    <citation type="submission" date="2020-08" db="EMBL/GenBank/DDBJ databases">
        <title>Genomic Encyclopedia of Type Strains, Phase III (KMG-III): the genomes of soil and plant-associated and newly described type strains.</title>
        <authorList>
            <person name="Whitman W."/>
        </authorList>
    </citation>
    <scope>NUCLEOTIDE SEQUENCE [LARGE SCALE GENOMIC DNA]</scope>
    <source>
        <strain evidence="10 11">CECT 8572</strain>
    </source>
</reference>
<keyword evidence="11" id="KW-1185">Reference proteome</keyword>
<evidence type="ECO:0000256" key="1">
    <source>
        <dbReference type="ARBA" id="ARBA00004365"/>
    </source>
</evidence>
<evidence type="ECO:0000256" key="7">
    <source>
        <dbReference type="RuleBase" id="RU362065"/>
    </source>
</evidence>
<evidence type="ECO:0000256" key="3">
    <source>
        <dbReference type="ARBA" id="ARBA00009677"/>
    </source>
</evidence>
<feature type="domain" description="Flagellar basal-body/hook protein C-terminal" evidence="8">
    <location>
        <begin position="441"/>
        <end position="476"/>
    </location>
</feature>
<keyword evidence="6 7" id="KW-0975">Bacterial flagellum</keyword>
<dbReference type="InterPro" id="IPR002371">
    <property type="entry name" value="FlgK"/>
</dbReference>
<dbReference type="Pfam" id="PF22638">
    <property type="entry name" value="FlgK_D1"/>
    <property type="match status" value="1"/>
</dbReference>